<dbReference type="SUPFAM" id="SSF52540">
    <property type="entry name" value="P-loop containing nucleoside triphosphate hydrolases"/>
    <property type="match status" value="1"/>
</dbReference>
<dbReference type="InterPro" id="IPR003593">
    <property type="entry name" value="AAA+_ATPase"/>
</dbReference>
<keyword evidence="3" id="KW-0547">Nucleotide-binding</keyword>
<dbReference type="PANTHER" id="PTHR43820:SF4">
    <property type="entry name" value="HIGH-AFFINITY BRANCHED-CHAIN AMINO ACID TRANSPORT ATP-BINDING PROTEIN LIVF"/>
    <property type="match status" value="1"/>
</dbReference>
<dbReference type="InterPro" id="IPR027417">
    <property type="entry name" value="P-loop_NTPase"/>
</dbReference>
<dbReference type="GO" id="GO:0015658">
    <property type="term" value="F:branched-chain amino acid transmembrane transporter activity"/>
    <property type="evidence" value="ECO:0007669"/>
    <property type="project" value="TreeGrafter"/>
</dbReference>
<dbReference type="Pfam" id="PF00005">
    <property type="entry name" value="ABC_tran"/>
    <property type="match status" value="1"/>
</dbReference>
<organism evidence="7 8">
    <name type="scientific">Rhizobium setariae</name>
    <dbReference type="NCBI Taxonomy" id="2801340"/>
    <lineage>
        <taxon>Bacteria</taxon>
        <taxon>Pseudomonadati</taxon>
        <taxon>Pseudomonadota</taxon>
        <taxon>Alphaproteobacteria</taxon>
        <taxon>Hyphomicrobiales</taxon>
        <taxon>Rhizobiaceae</taxon>
        <taxon>Rhizobium/Agrobacterium group</taxon>
        <taxon>Rhizobium</taxon>
    </lineage>
</organism>
<dbReference type="GO" id="GO:0016887">
    <property type="term" value="F:ATP hydrolysis activity"/>
    <property type="evidence" value="ECO:0007669"/>
    <property type="project" value="InterPro"/>
</dbReference>
<evidence type="ECO:0000256" key="1">
    <source>
        <dbReference type="ARBA" id="ARBA00005417"/>
    </source>
</evidence>
<reference evidence="7" key="1">
    <citation type="submission" date="2021-01" db="EMBL/GenBank/DDBJ databases">
        <title>Rhizobium sp. strain KVB221 16S ribosomal RNA gene Genome sequencing and assembly.</title>
        <authorList>
            <person name="Kang M."/>
        </authorList>
    </citation>
    <scope>NUCLEOTIDE SEQUENCE</scope>
    <source>
        <strain evidence="7">KVB221</strain>
    </source>
</reference>
<evidence type="ECO:0000256" key="4">
    <source>
        <dbReference type="ARBA" id="ARBA00022840"/>
    </source>
</evidence>
<comment type="caution">
    <text evidence="7">The sequence shown here is derived from an EMBL/GenBank/DDBJ whole genome shotgun (WGS) entry which is preliminary data.</text>
</comment>
<comment type="similarity">
    <text evidence="1">Belongs to the ABC transporter superfamily.</text>
</comment>
<keyword evidence="2" id="KW-0813">Transport</keyword>
<dbReference type="AlphaFoldDB" id="A0A936YRG4"/>
<keyword evidence="5" id="KW-0029">Amino-acid transport</keyword>
<dbReference type="Proteomes" id="UP000633219">
    <property type="component" value="Unassembled WGS sequence"/>
</dbReference>
<accession>A0A936YRG4</accession>
<proteinExistence type="inferred from homology"/>
<dbReference type="InterPro" id="IPR003439">
    <property type="entry name" value="ABC_transporter-like_ATP-bd"/>
</dbReference>
<dbReference type="InterPro" id="IPR017871">
    <property type="entry name" value="ABC_transporter-like_CS"/>
</dbReference>
<evidence type="ECO:0000256" key="5">
    <source>
        <dbReference type="ARBA" id="ARBA00022970"/>
    </source>
</evidence>
<name>A0A936YRG4_9HYPH</name>
<dbReference type="PROSITE" id="PS00211">
    <property type="entry name" value="ABC_TRANSPORTER_1"/>
    <property type="match status" value="1"/>
</dbReference>
<dbReference type="Gene3D" id="3.40.50.300">
    <property type="entry name" value="P-loop containing nucleotide triphosphate hydrolases"/>
    <property type="match status" value="1"/>
</dbReference>
<evidence type="ECO:0000259" key="6">
    <source>
        <dbReference type="PROSITE" id="PS50893"/>
    </source>
</evidence>
<dbReference type="EMBL" id="JAEQNC010000007">
    <property type="protein sequence ID" value="MBL0373226.1"/>
    <property type="molecule type" value="Genomic_DNA"/>
</dbReference>
<evidence type="ECO:0000256" key="3">
    <source>
        <dbReference type="ARBA" id="ARBA00022741"/>
    </source>
</evidence>
<evidence type="ECO:0000256" key="2">
    <source>
        <dbReference type="ARBA" id="ARBA00022448"/>
    </source>
</evidence>
<keyword evidence="4 7" id="KW-0067">ATP-binding</keyword>
<dbReference type="GO" id="GO:0005524">
    <property type="term" value="F:ATP binding"/>
    <property type="evidence" value="ECO:0007669"/>
    <property type="project" value="UniProtKB-KW"/>
</dbReference>
<feature type="domain" description="ABC transporter" evidence="6">
    <location>
        <begin position="4"/>
        <end position="235"/>
    </location>
</feature>
<dbReference type="RefSeq" id="WP_201659328.1">
    <property type="nucleotide sequence ID" value="NZ_JAEQNC010000007.1"/>
</dbReference>
<dbReference type="SMART" id="SM00382">
    <property type="entry name" value="AAA"/>
    <property type="match status" value="1"/>
</dbReference>
<sequence length="236" mass="24518">MSRVVINNLSVRRGNKLAVDNLSLTLEAGKITALLGPNGAGKSSLVLALAGVLPVEGGTVEIDGQLVSAKAPEVIRAAGLAAVPEGHRVLAGLSVHDNLLAAGFGHKASVAEEAVADVYGIFPELAERKAQKAGSMSGGQQQMLALGQALVARPKFILADEMSLGLSPLIVKRLMGVVVKLAEQGTGILLIEQFTHIALKLADEANVMSRGRLTFSGAPGKLIDEPDILHRAYLAQ</sequence>
<keyword evidence="8" id="KW-1185">Reference proteome</keyword>
<dbReference type="PROSITE" id="PS50893">
    <property type="entry name" value="ABC_TRANSPORTER_2"/>
    <property type="match status" value="1"/>
</dbReference>
<evidence type="ECO:0000313" key="8">
    <source>
        <dbReference type="Proteomes" id="UP000633219"/>
    </source>
</evidence>
<dbReference type="GO" id="GO:0015807">
    <property type="term" value="P:L-amino acid transport"/>
    <property type="evidence" value="ECO:0007669"/>
    <property type="project" value="TreeGrafter"/>
</dbReference>
<protein>
    <submittedName>
        <fullName evidence="7">ATP-binding cassette domain-containing protein</fullName>
    </submittedName>
</protein>
<dbReference type="InterPro" id="IPR052156">
    <property type="entry name" value="BCAA_Transport_ATP-bd_LivF"/>
</dbReference>
<dbReference type="PANTHER" id="PTHR43820">
    <property type="entry name" value="HIGH-AFFINITY BRANCHED-CHAIN AMINO ACID TRANSPORT ATP-BINDING PROTEIN LIVF"/>
    <property type="match status" value="1"/>
</dbReference>
<evidence type="ECO:0000313" key="7">
    <source>
        <dbReference type="EMBL" id="MBL0373226.1"/>
    </source>
</evidence>
<gene>
    <name evidence="7" type="ORF">JJB09_14410</name>
</gene>